<dbReference type="AlphaFoldDB" id="A0A4R1BKX7"/>
<dbReference type="RefSeq" id="WP_131444905.1">
    <property type="nucleotide sequence ID" value="NZ_SJZB01000013.1"/>
</dbReference>
<evidence type="ECO:0000313" key="3">
    <source>
        <dbReference type="Proteomes" id="UP000295443"/>
    </source>
</evidence>
<feature type="transmembrane region" description="Helical" evidence="1">
    <location>
        <begin position="12"/>
        <end position="30"/>
    </location>
</feature>
<protein>
    <submittedName>
        <fullName evidence="2">Uncharacterized protein</fullName>
    </submittedName>
</protein>
<dbReference type="Proteomes" id="UP000295443">
    <property type="component" value="Unassembled WGS sequence"/>
</dbReference>
<keyword evidence="1" id="KW-0472">Membrane</keyword>
<accession>A0A4R1BKX7</accession>
<sequence>MEGLHNLDVSWLVLGIYTLIQTILLMVCDTDHFLPKWSLRLFLSAVATQIAGLVLQAGVLLGAAQVISVMGIAWIVFGMVQDIKMHRRNQQI</sequence>
<feature type="transmembrane region" description="Helical" evidence="1">
    <location>
        <begin position="61"/>
        <end position="80"/>
    </location>
</feature>
<keyword evidence="1" id="KW-0812">Transmembrane</keyword>
<name>A0A4R1BKX7_9PROT</name>
<evidence type="ECO:0000256" key="1">
    <source>
        <dbReference type="SAM" id="Phobius"/>
    </source>
</evidence>
<keyword evidence="1" id="KW-1133">Transmembrane helix</keyword>
<comment type="caution">
    <text evidence="2">The sequence shown here is derived from an EMBL/GenBank/DDBJ whole genome shotgun (WGS) entry which is preliminary data.</text>
</comment>
<reference evidence="2 3" key="1">
    <citation type="submission" date="2019-03" db="EMBL/GenBank/DDBJ databases">
        <title>Genome sequence of Thiobacillaceae bacterium LSR1, a sulfur-oxidizing bacterium isolated from freshwater sediment.</title>
        <authorList>
            <person name="Li S."/>
        </authorList>
    </citation>
    <scope>NUCLEOTIDE SEQUENCE [LARGE SCALE GENOMIC DNA]</scope>
    <source>
        <strain evidence="2 3">LSR1</strain>
    </source>
</reference>
<evidence type="ECO:0000313" key="2">
    <source>
        <dbReference type="EMBL" id="TCJ17986.1"/>
    </source>
</evidence>
<proteinExistence type="predicted"/>
<keyword evidence="3" id="KW-1185">Reference proteome</keyword>
<dbReference type="EMBL" id="SJZB01000013">
    <property type="protein sequence ID" value="TCJ17986.1"/>
    <property type="molecule type" value="Genomic_DNA"/>
</dbReference>
<organism evidence="2 3">
    <name type="scientific">Parasulfuritortus cantonensis</name>
    <dbReference type="NCBI Taxonomy" id="2528202"/>
    <lineage>
        <taxon>Bacteria</taxon>
        <taxon>Pseudomonadati</taxon>
        <taxon>Pseudomonadota</taxon>
        <taxon>Betaproteobacteria</taxon>
        <taxon>Nitrosomonadales</taxon>
        <taxon>Thiobacillaceae</taxon>
        <taxon>Parasulfuritortus</taxon>
    </lineage>
</organism>
<gene>
    <name evidence="2" type="ORF">EZJ19_03520</name>
</gene>